<feature type="domain" description="CENP-T/Histone H4 histone fold" evidence="6">
    <location>
        <begin position="397"/>
        <end position="518"/>
    </location>
</feature>
<dbReference type="Proteomes" id="UP001174997">
    <property type="component" value="Unassembled WGS sequence"/>
</dbReference>
<dbReference type="PANTHER" id="PTHR22980:SF5">
    <property type="entry name" value="CENP-T_HISTONE H4 HISTONE FOLD DOMAIN-CONTAINING PROTEIN"/>
    <property type="match status" value="1"/>
</dbReference>
<accession>A0AA40D4N3</accession>
<feature type="compositionally biased region" description="Low complexity" evidence="5">
    <location>
        <begin position="49"/>
        <end position="63"/>
    </location>
</feature>
<feature type="region of interest" description="Disordered" evidence="5">
    <location>
        <begin position="1"/>
        <end position="174"/>
    </location>
</feature>
<feature type="region of interest" description="Disordered" evidence="5">
    <location>
        <begin position="517"/>
        <end position="543"/>
    </location>
</feature>
<sequence length="543" mass="60028">MARESRPLDATPRAASADPVSNFRRSLLQTPGSQRRPQGGLSASGRKIAPPTATPHARAAFRTIDSRRAAIFTPHRARRKSVREARDSPRDLLLGLGRVLAKKTEPIVTSSSSPGDTPNHNPNRSDDDDDSHQTTLGPLHMSYDDDDDADIPKRPRLSLPIDREDDSGSDDLVPHRSVLLDNEDNFTMQSVEMPRRAYSEGPGGRLSMNSTRMSDFFNTNDMLHSEDFGRESGMFPPINVMEEEEEGTFSMADIMSPERLEDGRRETGHESDFGIHVPVDMDDQTSFVINPEVQSSPARQPPDLDEPEYNDFAPMEDARSDSYDGGGMDNDGVDNFGDFGDLPDMDMDDEDPDNAPNETTRMTAGNVTETEVLTHAQRAELRAAAAARKKRINISKHGIEYPSLPAAMVKRLAQNFAKTSGAKGRIAPDAMNAIMQASEWFFEQLGEDLEAYSKHAGRNTINESDVITLMRRYVLASAFVYCTIYVTGQRQINSQTTPFALASRHLPRELLQDLRMPPPVLSKKRRKASGGAVPAGEEDVSVT</sequence>
<dbReference type="InterPro" id="IPR035425">
    <property type="entry name" value="CENP-T/H4_C"/>
</dbReference>
<evidence type="ECO:0000313" key="7">
    <source>
        <dbReference type="EMBL" id="KAK0661582.1"/>
    </source>
</evidence>
<feature type="region of interest" description="Disordered" evidence="5">
    <location>
        <begin position="293"/>
        <end position="361"/>
    </location>
</feature>
<dbReference type="CDD" id="cd22920">
    <property type="entry name" value="HFD_CENP-T"/>
    <property type="match status" value="1"/>
</dbReference>
<dbReference type="SUPFAM" id="SSF47113">
    <property type="entry name" value="Histone-fold"/>
    <property type="match status" value="1"/>
</dbReference>
<keyword evidence="4" id="KW-0539">Nucleus</keyword>
<keyword evidence="3" id="KW-0158">Chromosome</keyword>
<protein>
    <submittedName>
        <fullName evidence="7">Centromere kinetochore component CENP-T-domain-containing protein</fullName>
    </submittedName>
</protein>
<evidence type="ECO:0000313" key="8">
    <source>
        <dbReference type="Proteomes" id="UP001174997"/>
    </source>
</evidence>
<feature type="compositionally biased region" description="Acidic residues" evidence="5">
    <location>
        <begin position="341"/>
        <end position="353"/>
    </location>
</feature>
<feature type="compositionally biased region" description="Polar residues" evidence="5">
    <location>
        <begin position="23"/>
        <end position="36"/>
    </location>
</feature>
<comment type="subcellular location">
    <subcellularLocation>
        <location evidence="2">Chromosome</location>
    </subcellularLocation>
    <subcellularLocation>
        <location evidence="1">Nucleus</location>
    </subcellularLocation>
</comment>
<dbReference type="EMBL" id="JAULSY010000152">
    <property type="protein sequence ID" value="KAK0661582.1"/>
    <property type="molecule type" value="Genomic_DNA"/>
</dbReference>
<gene>
    <name evidence="7" type="ORF">QBC41DRAFT_235878</name>
</gene>
<evidence type="ECO:0000256" key="5">
    <source>
        <dbReference type="SAM" id="MobiDB-lite"/>
    </source>
</evidence>
<comment type="caution">
    <text evidence="7">The sequence shown here is derived from an EMBL/GenBank/DDBJ whole genome shotgun (WGS) entry which is preliminary data.</text>
</comment>
<dbReference type="AlphaFoldDB" id="A0AA40D4N3"/>
<dbReference type="PANTHER" id="PTHR22980">
    <property type="entry name" value="CORTISTATIN"/>
    <property type="match status" value="1"/>
</dbReference>
<dbReference type="Gene3D" id="1.10.20.10">
    <property type="entry name" value="Histone, subunit A"/>
    <property type="match status" value="1"/>
</dbReference>
<reference evidence="7" key="1">
    <citation type="submission" date="2023-06" db="EMBL/GenBank/DDBJ databases">
        <title>Genome-scale phylogeny and comparative genomics of the fungal order Sordariales.</title>
        <authorList>
            <consortium name="Lawrence Berkeley National Laboratory"/>
            <person name="Hensen N."/>
            <person name="Bonometti L."/>
            <person name="Westerberg I."/>
            <person name="Brannstrom I.O."/>
            <person name="Guillou S."/>
            <person name="Cros-Aarteil S."/>
            <person name="Calhoun S."/>
            <person name="Haridas S."/>
            <person name="Kuo A."/>
            <person name="Mondo S."/>
            <person name="Pangilinan J."/>
            <person name="Riley R."/>
            <person name="Labutti K."/>
            <person name="Andreopoulos B."/>
            <person name="Lipzen A."/>
            <person name="Chen C."/>
            <person name="Yanf M."/>
            <person name="Daum C."/>
            <person name="Ng V."/>
            <person name="Clum A."/>
            <person name="Steindorff A."/>
            <person name="Ohm R."/>
            <person name="Martin F."/>
            <person name="Silar P."/>
            <person name="Natvig D."/>
            <person name="Lalanne C."/>
            <person name="Gautier V."/>
            <person name="Ament-Velasquez S.L."/>
            <person name="Kruys A."/>
            <person name="Hutchinson M.I."/>
            <person name="Powell A.J."/>
            <person name="Barry K."/>
            <person name="Miller A.N."/>
            <person name="Grigoriev I.V."/>
            <person name="Debuchy R."/>
            <person name="Gladieux P."/>
            <person name="Thoren M.H."/>
            <person name="Johannesson H."/>
        </authorList>
    </citation>
    <scope>NUCLEOTIDE SEQUENCE</scope>
    <source>
        <strain evidence="7">CBS 307.81</strain>
    </source>
</reference>
<organism evidence="7 8">
    <name type="scientific">Cercophora samala</name>
    <dbReference type="NCBI Taxonomy" id="330535"/>
    <lineage>
        <taxon>Eukaryota</taxon>
        <taxon>Fungi</taxon>
        <taxon>Dikarya</taxon>
        <taxon>Ascomycota</taxon>
        <taxon>Pezizomycotina</taxon>
        <taxon>Sordariomycetes</taxon>
        <taxon>Sordariomycetidae</taxon>
        <taxon>Sordariales</taxon>
        <taxon>Lasiosphaeriaceae</taxon>
        <taxon>Cercophora</taxon>
    </lineage>
</organism>
<proteinExistence type="predicted"/>
<name>A0AA40D4N3_9PEZI</name>
<dbReference type="GO" id="GO:0000712">
    <property type="term" value="P:resolution of meiotic recombination intermediates"/>
    <property type="evidence" value="ECO:0007669"/>
    <property type="project" value="TreeGrafter"/>
</dbReference>
<evidence type="ECO:0000256" key="2">
    <source>
        <dbReference type="ARBA" id="ARBA00004286"/>
    </source>
</evidence>
<keyword evidence="8" id="KW-1185">Reference proteome</keyword>
<evidence type="ECO:0000256" key="4">
    <source>
        <dbReference type="ARBA" id="ARBA00023242"/>
    </source>
</evidence>
<dbReference type="GO" id="GO:0005694">
    <property type="term" value="C:chromosome"/>
    <property type="evidence" value="ECO:0007669"/>
    <property type="project" value="UniProtKB-SubCell"/>
</dbReference>
<dbReference type="GO" id="GO:0046982">
    <property type="term" value="F:protein heterodimerization activity"/>
    <property type="evidence" value="ECO:0007669"/>
    <property type="project" value="InterPro"/>
</dbReference>
<dbReference type="GO" id="GO:0003682">
    <property type="term" value="F:chromatin binding"/>
    <property type="evidence" value="ECO:0007669"/>
    <property type="project" value="TreeGrafter"/>
</dbReference>
<dbReference type="InterPro" id="IPR009072">
    <property type="entry name" value="Histone-fold"/>
</dbReference>
<dbReference type="GO" id="GO:0071821">
    <property type="term" value="C:FANCM-MHF complex"/>
    <property type="evidence" value="ECO:0007669"/>
    <property type="project" value="TreeGrafter"/>
</dbReference>
<dbReference type="Pfam" id="PF15511">
    <property type="entry name" value="CENP-T_C"/>
    <property type="match status" value="1"/>
</dbReference>
<evidence type="ECO:0000256" key="3">
    <source>
        <dbReference type="ARBA" id="ARBA00022454"/>
    </source>
</evidence>
<evidence type="ECO:0000256" key="1">
    <source>
        <dbReference type="ARBA" id="ARBA00004123"/>
    </source>
</evidence>
<feature type="compositionally biased region" description="Polar residues" evidence="5">
    <location>
        <begin position="107"/>
        <end position="122"/>
    </location>
</feature>
<dbReference type="GO" id="GO:0031297">
    <property type="term" value="P:replication fork processing"/>
    <property type="evidence" value="ECO:0007669"/>
    <property type="project" value="TreeGrafter"/>
</dbReference>
<evidence type="ECO:0000259" key="6">
    <source>
        <dbReference type="Pfam" id="PF15511"/>
    </source>
</evidence>